<name>A0A383RDH5_PAEAL</name>
<dbReference type="EMBL" id="LS992241">
    <property type="protein sequence ID" value="SYX84642.1"/>
    <property type="molecule type" value="Genomic_DNA"/>
</dbReference>
<feature type="region of interest" description="Disordered" evidence="8">
    <location>
        <begin position="197"/>
        <end position="304"/>
    </location>
</feature>
<sequence length="389" mass="42390">MNKLSLFSGIGGIDLAAEWAGMNTVAFCEREPFPQRVLRKHWPDIPIYDDVCTLSREVLERDGIITNDRAIDILSAGYPCQPFSNAGKRRGKEDDRHLWPEVARLLSEIRPRWFLGENVAGHITLGLDDVLSDLESLGYEAQAIVIPACAVGAPHRRDRVFILGYAEHHGSHGAALGRSIDQAGDDEQEGANEAVKLTGTSRSGSNEDVADTQSDITGRLSSRTRETNARFACSSKNVADTQGERFGETREYQSRGTEEWSAGSGENVGYTNSVSIQGEQSTRNPKMAGRDSTGQHQGAGYGARQQRAIESGLGGMLDGLSNWLDGYRWPAALGQPQHEWEPSRVAVGVKDRVGRLKALGNAVNPVQVYPILAAIKAIDDYMGSREGRA</sequence>
<dbReference type="InterPro" id="IPR001525">
    <property type="entry name" value="C5_MeTfrase"/>
</dbReference>
<dbReference type="GO" id="GO:0009307">
    <property type="term" value="P:DNA restriction-modification system"/>
    <property type="evidence" value="ECO:0007669"/>
    <property type="project" value="UniProtKB-KW"/>
</dbReference>
<dbReference type="InterPro" id="IPR018117">
    <property type="entry name" value="C5_DNA_meth_AS"/>
</dbReference>
<keyword evidence="4" id="KW-0680">Restriction system</keyword>
<evidence type="ECO:0000256" key="4">
    <source>
        <dbReference type="ARBA" id="ARBA00022747"/>
    </source>
</evidence>
<reference evidence="10" key="1">
    <citation type="submission" date="2018-08" db="EMBL/GenBank/DDBJ databases">
        <authorList>
            <person name="Chevrot R."/>
        </authorList>
    </citation>
    <scope>NUCLEOTIDE SEQUENCE [LARGE SCALE GENOMIC DNA]</scope>
</reference>
<dbReference type="PROSITE" id="PS51679">
    <property type="entry name" value="SAM_MT_C5"/>
    <property type="match status" value="1"/>
</dbReference>
<feature type="active site" evidence="5">
    <location>
        <position position="80"/>
    </location>
</feature>
<evidence type="ECO:0000313" key="10">
    <source>
        <dbReference type="Proteomes" id="UP000304148"/>
    </source>
</evidence>
<comment type="catalytic activity">
    <reaction evidence="7">
        <text>a 2'-deoxycytidine in DNA + S-adenosyl-L-methionine = a 5-methyl-2'-deoxycytidine in DNA + S-adenosyl-L-homocysteine + H(+)</text>
        <dbReference type="Rhea" id="RHEA:13681"/>
        <dbReference type="Rhea" id="RHEA-COMP:11369"/>
        <dbReference type="Rhea" id="RHEA-COMP:11370"/>
        <dbReference type="ChEBI" id="CHEBI:15378"/>
        <dbReference type="ChEBI" id="CHEBI:57856"/>
        <dbReference type="ChEBI" id="CHEBI:59789"/>
        <dbReference type="ChEBI" id="CHEBI:85452"/>
        <dbReference type="ChEBI" id="CHEBI:85454"/>
        <dbReference type="EC" id="2.1.1.37"/>
    </reaction>
</comment>
<keyword evidence="2 5" id="KW-0808">Transferase</keyword>
<organism evidence="9 10">
    <name type="scientific">Paenibacillus alvei</name>
    <name type="common">Bacillus alvei</name>
    <dbReference type="NCBI Taxonomy" id="44250"/>
    <lineage>
        <taxon>Bacteria</taxon>
        <taxon>Bacillati</taxon>
        <taxon>Bacillota</taxon>
        <taxon>Bacilli</taxon>
        <taxon>Bacillales</taxon>
        <taxon>Paenibacillaceae</taxon>
        <taxon>Paenibacillus</taxon>
    </lineage>
</organism>
<dbReference type="EC" id="2.1.1.37" evidence="7"/>
<dbReference type="GO" id="GO:0003886">
    <property type="term" value="F:DNA (cytosine-5-)-methyltransferase activity"/>
    <property type="evidence" value="ECO:0007669"/>
    <property type="project" value="UniProtKB-EC"/>
</dbReference>
<dbReference type="PROSITE" id="PS00094">
    <property type="entry name" value="C5_MTASE_1"/>
    <property type="match status" value="1"/>
</dbReference>
<evidence type="ECO:0000256" key="8">
    <source>
        <dbReference type="SAM" id="MobiDB-lite"/>
    </source>
</evidence>
<dbReference type="Pfam" id="PF00145">
    <property type="entry name" value="DNA_methylase"/>
    <property type="match status" value="1"/>
</dbReference>
<comment type="similarity">
    <text evidence="5 6">Belongs to the class I-like SAM-binding methyltransferase superfamily. C5-methyltransferase family.</text>
</comment>
<dbReference type="InterPro" id="IPR050750">
    <property type="entry name" value="C5-MTase"/>
</dbReference>
<dbReference type="InterPro" id="IPR029063">
    <property type="entry name" value="SAM-dependent_MTases_sf"/>
</dbReference>
<feature type="compositionally biased region" description="Basic and acidic residues" evidence="8">
    <location>
        <begin position="242"/>
        <end position="258"/>
    </location>
</feature>
<dbReference type="SUPFAM" id="SSF53335">
    <property type="entry name" value="S-adenosyl-L-methionine-dependent methyltransferases"/>
    <property type="match status" value="1"/>
</dbReference>
<dbReference type="PANTHER" id="PTHR46098:SF1">
    <property type="entry name" value="TRNA (CYTOSINE(38)-C(5))-METHYLTRANSFERASE"/>
    <property type="match status" value="1"/>
</dbReference>
<feature type="compositionally biased region" description="Polar residues" evidence="8">
    <location>
        <begin position="198"/>
        <end position="221"/>
    </location>
</feature>
<evidence type="ECO:0000256" key="6">
    <source>
        <dbReference type="RuleBase" id="RU000416"/>
    </source>
</evidence>
<feature type="compositionally biased region" description="Polar residues" evidence="8">
    <location>
        <begin position="269"/>
        <end position="284"/>
    </location>
</feature>
<evidence type="ECO:0000256" key="1">
    <source>
        <dbReference type="ARBA" id="ARBA00022603"/>
    </source>
</evidence>
<dbReference type="NCBIfam" id="TIGR00675">
    <property type="entry name" value="dcm"/>
    <property type="match status" value="1"/>
</dbReference>
<evidence type="ECO:0000256" key="3">
    <source>
        <dbReference type="ARBA" id="ARBA00022691"/>
    </source>
</evidence>
<keyword evidence="3 5" id="KW-0949">S-adenosyl-L-methionine</keyword>
<accession>A0A383RDH5</accession>
<evidence type="ECO:0000256" key="7">
    <source>
        <dbReference type="RuleBase" id="RU000417"/>
    </source>
</evidence>
<protein>
    <recommendedName>
        <fullName evidence="7">Cytosine-specific methyltransferase</fullName>
        <ecNumber evidence="7">2.1.1.37</ecNumber>
    </recommendedName>
</protein>
<evidence type="ECO:0000256" key="5">
    <source>
        <dbReference type="PROSITE-ProRule" id="PRU01016"/>
    </source>
</evidence>
<dbReference type="PRINTS" id="PR00105">
    <property type="entry name" value="C5METTRFRASE"/>
</dbReference>
<evidence type="ECO:0000256" key="2">
    <source>
        <dbReference type="ARBA" id="ARBA00022679"/>
    </source>
</evidence>
<dbReference type="Gene3D" id="3.40.50.150">
    <property type="entry name" value="Vaccinia Virus protein VP39"/>
    <property type="match status" value="1"/>
</dbReference>
<dbReference type="REBASE" id="269147">
    <property type="entry name" value="M.PalBLR1ORF13064P"/>
</dbReference>
<proteinExistence type="inferred from homology"/>
<dbReference type="AlphaFoldDB" id="A0A383RDH5"/>
<gene>
    <name evidence="9" type="ORF">PBLR_13064</name>
</gene>
<dbReference type="PANTHER" id="PTHR46098">
    <property type="entry name" value="TRNA (CYTOSINE(38)-C(5))-METHYLTRANSFERASE"/>
    <property type="match status" value="1"/>
</dbReference>
<evidence type="ECO:0000313" key="9">
    <source>
        <dbReference type="EMBL" id="SYX84642.1"/>
    </source>
</evidence>
<dbReference type="GO" id="GO:0032259">
    <property type="term" value="P:methylation"/>
    <property type="evidence" value="ECO:0007669"/>
    <property type="project" value="UniProtKB-KW"/>
</dbReference>
<dbReference type="RefSeq" id="WP_138186512.1">
    <property type="nucleotide sequence ID" value="NZ_LS992241.1"/>
</dbReference>
<keyword evidence="1 5" id="KW-0489">Methyltransferase</keyword>
<dbReference type="Proteomes" id="UP000304148">
    <property type="component" value="Chromosome"/>
</dbReference>